<name>A0A1I8FBA1_9PLAT</name>
<feature type="compositionally biased region" description="Polar residues" evidence="1">
    <location>
        <begin position="91"/>
        <end position="109"/>
    </location>
</feature>
<feature type="compositionally biased region" description="Low complexity" evidence="1">
    <location>
        <begin position="136"/>
        <end position="166"/>
    </location>
</feature>
<evidence type="ECO:0000313" key="3">
    <source>
        <dbReference type="WBParaSite" id="maker-unitig_27939-snap-gene-0.3-mRNA-1"/>
    </source>
</evidence>
<feature type="compositionally biased region" description="Polar residues" evidence="1">
    <location>
        <begin position="118"/>
        <end position="135"/>
    </location>
</feature>
<feature type="compositionally biased region" description="Basic and acidic residues" evidence="1">
    <location>
        <begin position="71"/>
        <end position="90"/>
    </location>
</feature>
<dbReference type="Proteomes" id="UP000095280">
    <property type="component" value="Unplaced"/>
</dbReference>
<keyword evidence="2" id="KW-1185">Reference proteome</keyword>
<organism evidence="2 3">
    <name type="scientific">Macrostomum lignano</name>
    <dbReference type="NCBI Taxonomy" id="282301"/>
    <lineage>
        <taxon>Eukaryota</taxon>
        <taxon>Metazoa</taxon>
        <taxon>Spiralia</taxon>
        <taxon>Lophotrochozoa</taxon>
        <taxon>Platyhelminthes</taxon>
        <taxon>Rhabditophora</taxon>
        <taxon>Macrostomorpha</taxon>
        <taxon>Macrostomida</taxon>
        <taxon>Macrostomidae</taxon>
        <taxon>Macrostomum</taxon>
    </lineage>
</organism>
<accession>A0A1I8FBA1</accession>
<dbReference type="WBParaSite" id="maker-unitig_27939-snap-gene-0.3-mRNA-1">
    <property type="protein sequence ID" value="maker-unitig_27939-snap-gene-0.3-mRNA-1"/>
    <property type="gene ID" value="maker-unitig_27939-snap-gene-0.3"/>
</dbReference>
<feature type="region of interest" description="Disordered" evidence="1">
    <location>
        <begin position="18"/>
        <end position="166"/>
    </location>
</feature>
<dbReference type="AlphaFoldDB" id="A0A1I8FBA1"/>
<reference evidence="3" key="1">
    <citation type="submission" date="2016-11" db="UniProtKB">
        <authorList>
            <consortium name="WormBaseParasite"/>
        </authorList>
    </citation>
    <scope>IDENTIFICATION</scope>
</reference>
<feature type="compositionally biased region" description="Low complexity" evidence="1">
    <location>
        <begin position="33"/>
        <end position="64"/>
    </location>
</feature>
<protein>
    <submittedName>
        <fullName evidence="3">Protein kinase domain-containing protein</fullName>
    </submittedName>
</protein>
<evidence type="ECO:0000256" key="1">
    <source>
        <dbReference type="SAM" id="MobiDB-lite"/>
    </source>
</evidence>
<proteinExistence type="predicted"/>
<sequence>MDFAALRLLLRQLGSKLSMRGTNDPDHVQSLGASIQTCSSSSKTSASEQRPDQSSIQSSARQQRPGQCSEQHPDQCSEQQRPDQCSEQRPDQCSSSVQTSARSQRQPDQCSRERSPDQARSSVQTSARSSRPDQCSSRSRASARSSVQTSASARSSVQSSARGAASRPVLGAASRTVCSEHSVSVPVARSSVQSRCCSEQRFRPVLGAASRPVLGAASRPVLGAACPGAVLRSSVQSTCCGAASRACSEAASRAVLGAASRAESRKRPAHSMQISMQHYQPKSQLHVGNYANLSVSQRAKKPGHEYVNLPIGQRAQVAGHVEPCSAYMDIDYSTGVGRPAATDWQKQHAAVLRCSASSCQHQQQGHQQLDYAQLDNIQAASSNDTKPKPEAAAAGAVVYCEIDLRATAALADTLRGAAAAEQQQQQQPAAADIRQSRRSSAGLLIHAHPVHPKALCTHELLWRGSPRRVFSRCVSETDRRRDEASSCHQGRRRPQLFDADIRPDTAASADLRLPEVAEAPLSWKSRSDPDCWTKPWAEREKAIAGDLRCLHCRLACLLLFSSSELAPMQTVAAAAPEAAGAAADARRRLRVPAGDAKLRRLRHLNNFSGISCGGGPMRRCLSGPGSSRRLHGEPPLIVIKKQKMAMELTMTSSNGISVAGQNCAGGGLVPARWQAAMTTSPVHPPPAAATASTEPLFSAIWRCQLFRAAATASAGRSEMGLVAAARDCVSFAGVCGVSAPRRKPSRRPQPPLAPQLAAWTLEPPMIAALKSSLVHACDRTQQLQLPAAGACAIAAGRSPSSRRFAIRFLSAILPSLDGPPAAPPACCSKLVPRRPHETAPVVDEDGDFDRLLEGGCRLVAWAECPAGSDTVNLSHCPGRSLSAESLRSPSCARLLTARFVAGQASSDHGPGGAAAASAAFCCAPPSASCARPESLIRLFFIQKPSSSSSLLEQLLSFVVALPVAVA</sequence>
<evidence type="ECO:0000313" key="2">
    <source>
        <dbReference type="Proteomes" id="UP000095280"/>
    </source>
</evidence>